<proteinExistence type="inferred from homology"/>
<evidence type="ECO:0000256" key="1">
    <source>
        <dbReference type="ARBA" id="ARBA00008383"/>
    </source>
</evidence>
<dbReference type="Pfam" id="PF02515">
    <property type="entry name" value="CoA_transf_3"/>
    <property type="match status" value="1"/>
</dbReference>
<dbReference type="GO" id="GO:0005739">
    <property type="term" value="C:mitochondrion"/>
    <property type="evidence" value="ECO:0007669"/>
    <property type="project" value="TreeGrafter"/>
</dbReference>
<name>A0A2T7NGC0_POMCA</name>
<dbReference type="EMBL" id="PZQS01000013">
    <property type="protein sequence ID" value="PVD20182.1"/>
    <property type="molecule type" value="Genomic_DNA"/>
</dbReference>
<dbReference type="GO" id="GO:0008206">
    <property type="term" value="P:bile acid metabolic process"/>
    <property type="evidence" value="ECO:0007669"/>
    <property type="project" value="TreeGrafter"/>
</dbReference>
<evidence type="ECO:0008006" key="4">
    <source>
        <dbReference type="Google" id="ProtNLM"/>
    </source>
</evidence>
<comment type="similarity">
    <text evidence="1">Belongs to the CoA-transferase III family.</text>
</comment>
<dbReference type="Proteomes" id="UP000245119">
    <property type="component" value="Linkage Group LG13"/>
</dbReference>
<accession>A0A2T7NGC0</accession>
<dbReference type="PANTHER" id="PTHR48228">
    <property type="entry name" value="SUCCINYL-COA--D-CITRAMALATE COA-TRANSFERASE"/>
    <property type="match status" value="1"/>
</dbReference>
<protein>
    <recommendedName>
        <fullName evidence="4">Alpha-methylacyl-CoA racemase</fullName>
    </recommendedName>
</protein>
<evidence type="ECO:0000313" key="3">
    <source>
        <dbReference type="Proteomes" id="UP000245119"/>
    </source>
</evidence>
<dbReference type="InterPro" id="IPR003673">
    <property type="entry name" value="CoA-Trfase_fam_III"/>
</dbReference>
<dbReference type="InterPro" id="IPR050509">
    <property type="entry name" value="CoA-transferase_III"/>
</dbReference>
<keyword evidence="3" id="KW-1185">Reference proteome</keyword>
<comment type="caution">
    <text evidence="2">The sequence shown here is derived from an EMBL/GenBank/DDBJ whole genome shotgun (WGS) entry which is preliminary data.</text>
</comment>
<sequence length="292" mass="31637">MMALKGIKVIELAGLAPAPFCGMILADFGAKVIRVDKPRSHVWETLSRGKMSIIVDLKKEEGAEVLRKLCRTADVLLEPYRPGIMERLGLGPNVLLKDNPRLIYARLSGFGQSGPIATYAGHDINYVALSGVLSMLGRKGERPYPPINLLADFAGGGLTCALGIVMSLFERQTSGQGQVVDTNMVHGSAYVATFLWKSQGLPIWGGQRGENMLDGGAPYYDIYETKDGKFINQKEPAPAPKLSRTPGINIVPPSPKIGMHTVEVLSEAGFDAQEISKLLQDGVIDTYRKANL</sequence>
<dbReference type="Gene3D" id="3.30.1540.10">
    <property type="entry name" value="formyl-coa transferase, domain 3"/>
    <property type="match status" value="1"/>
</dbReference>
<reference evidence="2 3" key="1">
    <citation type="submission" date="2018-04" db="EMBL/GenBank/DDBJ databases">
        <title>The genome of golden apple snail Pomacea canaliculata provides insight into stress tolerance and invasive adaptation.</title>
        <authorList>
            <person name="Liu C."/>
            <person name="Liu B."/>
            <person name="Ren Y."/>
            <person name="Zhang Y."/>
            <person name="Wang H."/>
            <person name="Li S."/>
            <person name="Jiang F."/>
            <person name="Yin L."/>
            <person name="Zhang G."/>
            <person name="Qian W."/>
            <person name="Fan W."/>
        </authorList>
    </citation>
    <scope>NUCLEOTIDE SEQUENCE [LARGE SCALE GENOMIC DNA]</scope>
    <source>
        <strain evidence="2">SZHN2017</strain>
        <tissue evidence="2">Muscle</tissue>
    </source>
</reference>
<dbReference type="STRING" id="400727.A0A2T7NGC0"/>
<dbReference type="Gene3D" id="3.40.50.10540">
    <property type="entry name" value="Crotonobetainyl-coa:carnitine coa-transferase, domain 1"/>
    <property type="match status" value="1"/>
</dbReference>
<dbReference type="PANTHER" id="PTHR48228:SF5">
    <property type="entry name" value="ALPHA-METHYLACYL-COA RACEMASE"/>
    <property type="match status" value="1"/>
</dbReference>
<dbReference type="SUPFAM" id="SSF89796">
    <property type="entry name" value="CoA-transferase family III (CaiB/BaiF)"/>
    <property type="match status" value="1"/>
</dbReference>
<dbReference type="FunFam" id="3.40.50.10540:FF:000004">
    <property type="entry name" value="Probable alpha-methylacyl-CoA racemase mcr"/>
    <property type="match status" value="1"/>
</dbReference>
<dbReference type="AlphaFoldDB" id="A0A2T7NGC0"/>
<organism evidence="2 3">
    <name type="scientific">Pomacea canaliculata</name>
    <name type="common">Golden apple snail</name>
    <dbReference type="NCBI Taxonomy" id="400727"/>
    <lineage>
        <taxon>Eukaryota</taxon>
        <taxon>Metazoa</taxon>
        <taxon>Spiralia</taxon>
        <taxon>Lophotrochozoa</taxon>
        <taxon>Mollusca</taxon>
        <taxon>Gastropoda</taxon>
        <taxon>Caenogastropoda</taxon>
        <taxon>Architaenioglossa</taxon>
        <taxon>Ampullarioidea</taxon>
        <taxon>Ampullariidae</taxon>
        <taxon>Pomacea</taxon>
    </lineage>
</organism>
<dbReference type="InterPro" id="IPR044855">
    <property type="entry name" value="CoA-Trfase_III_dom3_sf"/>
</dbReference>
<dbReference type="OrthoDB" id="16747at2759"/>
<gene>
    <name evidence="2" type="ORF">C0Q70_20677</name>
</gene>
<dbReference type="GO" id="GO:0008111">
    <property type="term" value="F:alpha-methylacyl-CoA racemase activity"/>
    <property type="evidence" value="ECO:0007669"/>
    <property type="project" value="TreeGrafter"/>
</dbReference>
<evidence type="ECO:0000313" key="2">
    <source>
        <dbReference type="EMBL" id="PVD20182.1"/>
    </source>
</evidence>
<dbReference type="InterPro" id="IPR023606">
    <property type="entry name" value="CoA-Trfase_III_dom_1_sf"/>
</dbReference>